<feature type="region of interest" description="Disordered" evidence="1">
    <location>
        <begin position="1"/>
        <end position="36"/>
    </location>
</feature>
<dbReference type="Proteomes" id="UP000688947">
    <property type="component" value="Unassembled WGS sequence"/>
</dbReference>
<proteinExistence type="predicted"/>
<evidence type="ECO:0000256" key="1">
    <source>
        <dbReference type="SAM" id="MobiDB-lite"/>
    </source>
</evidence>
<evidence type="ECO:0000313" key="2">
    <source>
        <dbReference type="EMBL" id="KAG6951738.1"/>
    </source>
</evidence>
<sequence>MYRQHYRGTLTKNTNNMKDSGAPRTSASGERQPVSPSTSELAALLARYLFQDLLCI</sequence>
<dbReference type="AlphaFoldDB" id="A0A8T1TZC9"/>
<dbReference type="EMBL" id="JAENGZ010000985">
    <property type="protein sequence ID" value="KAG6951738.1"/>
    <property type="molecule type" value="Genomic_DNA"/>
</dbReference>
<name>A0A8T1TZC9_9STRA</name>
<comment type="caution">
    <text evidence="2">The sequence shown here is derived from an EMBL/GenBank/DDBJ whole genome shotgun (WGS) entry which is preliminary data.</text>
</comment>
<evidence type="ECO:0000313" key="3">
    <source>
        <dbReference type="Proteomes" id="UP000688947"/>
    </source>
</evidence>
<reference evidence="2" key="1">
    <citation type="submission" date="2021-01" db="EMBL/GenBank/DDBJ databases">
        <title>Phytophthora aleatoria, a newly-described species from Pinus radiata is distinct from Phytophthora cactorum isolates based on comparative genomics.</title>
        <authorList>
            <person name="Mcdougal R."/>
            <person name="Panda P."/>
            <person name="Williams N."/>
            <person name="Studholme D.J."/>
        </authorList>
    </citation>
    <scope>NUCLEOTIDE SEQUENCE</scope>
    <source>
        <strain evidence="2">NZFS 3830</strain>
    </source>
</reference>
<protein>
    <submittedName>
        <fullName evidence="2">Uncharacterized protein</fullName>
    </submittedName>
</protein>
<accession>A0A8T1TZC9</accession>
<organism evidence="2 3">
    <name type="scientific">Phytophthora cactorum</name>
    <dbReference type="NCBI Taxonomy" id="29920"/>
    <lineage>
        <taxon>Eukaryota</taxon>
        <taxon>Sar</taxon>
        <taxon>Stramenopiles</taxon>
        <taxon>Oomycota</taxon>
        <taxon>Peronosporomycetes</taxon>
        <taxon>Peronosporales</taxon>
        <taxon>Peronosporaceae</taxon>
        <taxon>Phytophthora</taxon>
    </lineage>
</organism>
<feature type="compositionally biased region" description="Polar residues" evidence="1">
    <location>
        <begin position="10"/>
        <end position="36"/>
    </location>
</feature>
<gene>
    <name evidence="2" type="ORF">JG687_00013439</name>
</gene>